<dbReference type="Proteomes" id="UP000008021">
    <property type="component" value="Chromosome 12"/>
</dbReference>
<dbReference type="HOGENOM" id="CLU_2430735_0_0_1"/>
<accession>A0A0E0FAX1</accession>
<name>A0A0E0FAX1_9ORYZ</name>
<dbReference type="Gramene" id="OMERI12G05120.3">
    <property type="protein sequence ID" value="OMERI12G05120.3"/>
    <property type="gene ID" value="OMERI12G05120"/>
</dbReference>
<reference evidence="1" key="2">
    <citation type="submission" date="2018-05" db="EMBL/GenBank/DDBJ databases">
        <title>OmerRS3 (Oryza meridionalis Reference Sequence Version 3).</title>
        <authorList>
            <person name="Zhang J."/>
            <person name="Kudrna D."/>
            <person name="Lee S."/>
            <person name="Talag J."/>
            <person name="Welchert J."/>
            <person name="Wing R.A."/>
        </authorList>
    </citation>
    <scope>NUCLEOTIDE SEQUENCE [LARGE SCALE GENOMIC DNA]</scope>
    <source>
        <strain evidence="1">OR44</strain>
    </source>
</reference>
<dbReference type="Gramene" id="OMERI12G05120.2">
    <property type="protein sequence ID" value="OMERI12G05120.2"/>
    <property type="gene ID" value="OMERI12G05120"/>
</dbReference>
<dbReference type="EnsemblPlants" id="OMERI12G05120.3">
    <property type="protein sequence ID" value="OMERI12G05120.3"/>
    <property type="gene ID" value="OMERI12G05120"/>
</dbReference>
<evidence type="ECO:0000313" key="1">
    <source>
        <dbReference type="EnsemblPlants" id="OMERI12G05120.2"/>
    </source>
</evidence>
<keyword evidence="2" id="KW-1185">Reference proteome</keyword>
<reference evidence="1" key="1">
    <citation type="submission" date="2015-04" db="UniProtKB">
        <authorList>
            <consortium name="EnsemblPlants"/>
        </authorList>
    </citation>
    <scope>IDENTIFICATION</scope>
</reference>
<dbReference type="AlphaFoldDB" id="A0A0E0FAX1"/>
<evidence type="ECO:0000313" key="2">
    <source>
        <dbReference type="Proteomes" id="UP000008021"/>
    </source>
</evidence>
<organism evidence="1">
    <name type="scientific">Oryza meridionalis</name>
    <dbReference type="NCBI Taxonomy" id="40149"/>
    <lineage>
        <taxon>Eukaryota</taxon>
        <taxon>Viridiplantae</taxon>
        <taxon>Streptophyta</taxon>
        <taxon>Embryophyta</taxon>
        <taxon>Tracheophyta</taxon>
        <taxon>Spermatophyta</taxon>
        <taxon>Magnoliopsida</taxon>
        <taxon>Liliopsida</taxon>
        <taxon>Poales</taxon>
        <taxon>Poaceae</taxon>
        <taxon>BOP clade</taxon>
        <taxon>Oryzoideae</taxon>
        <taxon>Oryzeae</taxon>
        <taxon>Oryzinae</taxon>
        <taxon>Oryza</taxon>
    </lineage>
</organism>
<proteinExistence type="predicted"/>
<sequence>MAAVVEGTRGRQIASMLARCSLPSSGPGWWRAAYPLAWLGGWRAASPVAGCGGQPPQWCGGCDIPTTFLDADLCMFDVSVLLDEWMMIFKFVVPRVYICPGCMLEGCNS</sequence>
<dbReference type="EnsemblPlants" id="OMERI12G05120.2">
    <property type="protein sequence ID" value="OMERI12G05120.2"/>
    <property type="gene ID" value="OMERI12G05120"/>
</dbReference>
<protein>
    <submittedName>
        <fullName evidence="1">Uncharacterized protein</fullName>
    </submittedName>
</protein>